<feature type="transmembrane region" description="Helical" evidence="9">
    <location>
        <begin position="172"/>
        <end position="200"/>
    </location>
</feature>
<evidence type="ECO:0000256" key="7">
    <source>
        <dbReference type="ARBA" id="ARBA00023136"/>
    </source>
</evidence>
<dbReference type="Pfam" id="PF20154">
    <property type="entry name" value="LNT_N"/>
    <property type="match status" value="1"/>
</dbReference>
<evidence type="ECO:0000313" key="12">
    <source>
        <dbReference type="Proteomes" id="UP000646911"/>
    </source>
</evidence>
<evidence type="ECO:0000256" key="4">
    <source>
        <dbReference type="ARBA" id="ARBA00022679"/>
    </source>
</evidence>
<evidence type="ECO:0000313" key="11">
    <source>
        <dbReference type="EMBL" id="MBC3909598.1"/>
    </source>
</evidence>
<feature type="transmembrane region" description="Helical" evidence="9">
    <location>
        <begin position="65"/>
        <end position="86"/>
    </location>
</feature>
<comment type="function">
    <text evidence="9">Catalyzes the phospholipid dependent N-acylation of the N-terminal cysteine of apolipoprotein, the last step in lipoprotein maturation.</text>
</comment>
<dbReference type="InterPro" id="IPR004563">
    <property type="entry name" value="Apolipo_AcylTrfase"/>
</dbReference>
<comment type="similarity">
    <text evidence="2 9">Belongs to the CN hydrolase family. Apolipoprotein N-acyltransferase subfamily.</text>
</comment>
<gene>
    <name evidence="9 11" type="primary">lnt</name>
    <name evidence="11" type="ORF">H8L47_18705</name>
</gene>
<dbReference type="InterPro" id="IPR036526">
    <property type="entry name" value="C-N_Hydrolase_sf"/>
</dbReference>
<keyword evidence="4 9" id="KW-0808">Transferase</keyword>
<evidence type="ECO:0000256" key="5">
    <source>
        <dbReference type="ARBA" id="ARBA00022692"/>
    </source>
</evidence>
<feature type="transmembrane region" description="Helical" evidence="9">
    <location>
        <begin position="132"/>
        <end position="152"/>
    </location>
</feature>
<feature type="transmembrane region" description="Helical" evidence="9">
    <location>
        <begin position="36"/>
        <end position="53"/>
    </location>
</feature>
<evidence type="ECO:0000256" key="3">
    <source>
        <dbReference type="ARBA" id="ARBA00022475"/>
    </source>
</evidence>
<dbReference type="Proteomes" id="UP000646911">
    <property type="component" value="Unassembled WGS sequence"/>
</dbReference>
<keyword evidence="5 9" id="KW-0812">Transmembrane</keyword>
<dbReference type="PANTHER" id="PTHR38686:SF1">
    <property type="entry name" value="APOLIPOPROTEIN N-ACYLTRANSFERASE"/>
    <property type="match status" value="1"/>
</dbReference>
<comment type="subcellular location">
    <subcellularLocation>
        <location evidence="1 9">Cell membrane</location>
        <topology evidence="1 9">Multi-pass membrane protein</topology>
    </subcellularLocation>
</comment>
<dbReference type="EC" id="2.3.1.269" evidence="9"/>
<evidence type="ECO:0000256" key="9">
    <source>
        <dbReference type="HAMAP-Rule" id="MF_01148"/>
    </source>
</evidence>
<comment type="caution">
    <text evidence="11">The sequence shown here is derived from an EMBL/GenBank/DDBJ whole genome shotgun (WGS) entry which is preliminary data.</text>
</comment>
<dbReference type="InterPro" id="IPR003010">
    <property type="entry name" value="C-N_Hydrolase"/>
</dbReference>
<dbReference type="EMBL" id="JACOFX010000011">
    <property type="protein sequence ID" value="MBC3909598.1"/>
    <property type="molecule type" value="Genomic_DNA"/>
</dbReference>
<reference evidence="11 12" key="1">
    <citation type="submission" date="2020-08" db="EMBL/GenBank/DDBJ databases">
        <title>Novel species isolated from subtropical streams in China.</title>
        <authorList>
            <person name="Lu H."/>
        </authorList>
    </citation>
    <scope>NUCLEOTIDE SEQUENCE [LARGE SCALE GENOMIC DNA]</scope>
    <source>
        <strain evidence="11 12">NL8W</strain>
    </source>
</reference>
<keyword evidence="3 9" id="KW-1003">Cell membrane</keyword>
<feature type="transmembrane region" description="Helical" evidence="9">
    <location>
        <begin position="209"/>
        <end position="230"/>
    </location>
</feature>
<evidence type="ECO:0000256" key="1">
    <source>
        <dbReference type="ARBA" id="ARBA00004651"/>
    </source>
</evidence>
<keyword evidence="6 9" id="KW-1133">Transmembrane helix</keyword>
<sequence length="523" mass="56636">MIKAARSLLSSLSVRSSFLLMLVAGGLNVLSFAPFHFWPVQIISLALLFSQVLREGDHAISRKRAGWLAWGYGLGWLTACTSWLVYAMTVFGGLPGVLSLLALMFLTGALSIYLAAAAWGTRWLQQRWKISSTVAGLLILPGLFTVAEWLRICFLTGFPWTISGYAHTHSPLAGFAPVIGVLGLCWLNALLAAALALLLVTDCSRREKLALPALVIAVFSAGFGLQKISWTSPQGQSIQVRLLQGNVAQDMKFSQEHLNDSLALYHDMITQTPADLIVTPETALPMLTSQLPPDYLPLLNTFAQDTASTVILGVGVHDGGEQYSNSVLGMSRQYAQPYRYDKHHLVPFGEFIPPGFRWFVKMMSIPMGEFSTSGPIQPAMKVSGQWVLPNICYEDLFGEEIAAQLSSQHAAGQPVASILLNASNLAWYGNSFAIPQHLQISQMRVLETGRPMLRATNTGATAVIVPGGAVEQLLPENTRAVLAANVQGYTGITPYILIGNLGALGLSALGIFVAFLLGRRVKK</sequence>
<feature type="domain" description="CN hydrolase" evidence="10">
    <location>
        <begin position="243"/>
        <end position="488"/>
    </location>
</feature>
<keyword evidence="8 9" id="KW-0012">Acyltransferase</keyword>
<dbReference type="Pfam" id="PF00795">
    <property type="entry name" value="CN_hydrolase"/>
    <property type="match status" value="1"/>
</dbReference>
<dbReference type="PANTHER" id="PTHR38686">
    <property type="entry name" value="APOLIPOPROTEIN N-ACYLTRANSFERASE"/>
    <property type="match status" value="1"/>
</dbReference>
<proteinExistence type="inferred from homology"/>
<evidence type="ECO:0000256" key="8">
    <source>
        <dbReference type="ARBA" id="ARBA00023315"/>
    </source>
</evidence>
<comment type="catalytic activity">
    <reaction evidence="9">
        <text>N-terminal S-1,2-diacyl-sn-glyceryl-L-cysteinyl-[lipoprotein] + a glycerophospholipid = N-acyl-S-1,2-diacyl-sn-glyceryl-L-cysteinyl-[lipoprotein] + a 2-acyl-sn-glycero-3-phospholipid + H(+)</text>
        <dbReference type="Rhea" id="RHEA:48228"/>
        <dbReference type="Rhea" id="RHEA-COMP:14681"/>
        <dbReference type="Rhea" id="RHEA-COMP:14684"/>
        <dbReference type="ChEBI" id="CHEBI:15378"/>
        <dbReference type="ChEBI" id="CHEBI:136912"/>
        <dbReference type="ChEBI" id="CHEBI:140656"/>
        <dbReference type="ChEBI" id="CHEBI:140657"/>
        <dbReference type="ChEBI" id="CHEBI:140660"/>
        <dbReference type="EC" id="2.3.1.269"/>
    </reaction>
</comment>
<protein>
    <recommendedName>
        <fullName evidence="9">Apolipoprotein N-acyltransferase</fullName>
        <shortName evidence="9">ALP N-acyltransferase</shortName>
        <ecNumber evidence="9">2.3.1.269</ecNumber>
    </recommendedName>
</protein>
<dbReference type="Gene3D" id="3.60.110.10">
    <property type="entry name" value="Carbon-nitrogen hydrolase"/>
    <property type="match status" value="1"/>
</dbReference>
<dbReference type="SUPFAM" id="SSF56317">
    <property type="entry name" value="Carbon-nitrogen hydrolase"/>
    <property type="match status" value="1"/>
</dbReference>
<keyword evidence="7 9" id="KW-0472">Membrane</keyword>
<dbReference type="HAMAP" id="MF_01148">
    <property type="entry name" value="Lnt"/>
    <property type="match status" value="1"/>
</dbReference>
<evidence type="ECO:0000259" key="10">
    <source>
        <dbReference type="PROSITE" id="PS50263"/>
    </source>
</evidence>
<name>A0ABR6ZCZ8_9BURK</name>
<evidence type="ECO:0000256" key="6">
    <source>
        <dbReference type="ARBA" id="ARBA00022989"/>
    </source>
</evidence>
<feature type="transmembrane region" description="Helical" evidence="9">
    <location>
        <begin position="495"/>
        <end position="517"/>
    </location>
</feature>
<dbReference type="NCBIfam" id="TIGR00546">
    <property type="entry name" value="lnt"/>
    <property type="match status" value="1"/>
</dbReference>
<dbReference type="InterPro" id="IPR045378">
    <property type="entry name" value="LNT_N"/>
</dbReference>
<organism evidence="11 12">
    <name type="scientific">Undibacterium umbellatum</name>
    <dbReference type="NCBI Taxonomy" id="2762300"/>
    <lineage>
        <taxon>Bacteria</taxon>
        <taxon>Pseudomonadati</taxon>
        <taxon>Pseudomonadota</taxon>
        <taxon>Betaproteobacteria</taxon>
        <taxon>Burkholderiales</taxon>
        <taxon>Oxalobacteraceae</taxon>
        <taxon>Undibacterium</taxon>
    </lineage>
</organism>
<dbReference type="CDD" id="cd07571">
    <property type="entry name" value="ALP_N-acyl_transferase"/>
    <property type="match status" value="1"/>
</dbReference>
<keyword evidence="12" id="KW-1185">Reference proteome</keyword>
<feature type="transmembrane region" description="Helical" evidence="9">
    <location>
        <begin position="98"/>
        <end position="120"/>
    </location>
</feature>
<accession>A0ABR6ZCZ8</accession>
<feature type="transmembrane region" description="Helical" evidence="9">
    <location>
        <begin position="12"/>
        <end position="30"/>
    </location>
</feature>
<evidence type="ECO:0000256" key="2">
    <source>
        <dbReference type="ARBA" id="ARBA00010065"/>
    </source>
</evidence>
<comment type="pathway">
    <text evidence="9">Protein modification; lipoprotein biosynthesis (N-acyl transfer).</text>
</comment>
<dbReference type="PROSITE" id="PS50263">
    <property type="entry name" value="CN_HYDROLASE"/>
    <property type="match status" value="1"/>
</dbReference>